<evidence type="ECO:0000256" key="10">
    <source>
        <dbReference type="ARBA" id="ARBA00038934"/>
    </source>
</evidence>
<keyword evidence="3" id="KW-0963">Cytoplasm</keyword>
<feature type="compositionally biased region" description="Polar residues" evidence="14">
    <location>
        <begin position="404"/>
        <end position="418"/>
    </location>
</feature>
<evidence type="ECO:0000256" key="13">
    <source>
        <dbReference type="ARBA" id="ARBA00057883"/>
    </source>
</evidence>
<comment type="subcellular location">
    <subcellularLocation>
        <location evidence="2">Cytoplasm</location>
    </subcellularLocation>
</comment>
<dbReference type="Pfam" id="PF01501">
    <property type="entry name" value="Glyco_transf_8"/>
    <property type="match status" value="1"/>
</dbReference>
<comment type="function">
    <text evidence="13">Self-glucosylating initiator of glycogen synthesis. It catalyzes the formation of a short alpha (1,4)-glucosyl chain covalently attached via a glucose 1-O-tyrosyl linkage to internal tyrosine residues and these chains act as primers for the elongation reaction catalyzed by glycogen synthase.</text>
</comment>
<keyword evidence="16" id="KW-1185">Reference proteome</keyword>
<feature type="compositionally biased region" description="Polar residues" evidence="14">
    <location>
        <begin position="683"/>
        <end position="693"/>
    </location>
</feature>
<dbReference type="InterPro" id="IPR029044">
    <property type="entry name" value="Nucleotide-diphossugar_trans"/>
</dbReference>
<dbReference type="InterPro" id="IPR002495">
    <property type="entry name" value="Glyco_trans_8"/>
</dbReference>
<evidence type="ECO:0000313" key="15">
    <source>
        <dbReference type="EMBL" id="KNZ46565.1"/>
    </source>
</evidence>
<accession>A0A0L6UFK5</accession>
<dbReference type="STRING" id="27349.A0A0L6UFK5"/>
<evidence type="ECO:0000256" key="7">
    <source>
        <dbReference type="ARBA" id="ARBA00023180"/>
    </source>
</evidence>
<evidence type="ECO:0000256" key="1">
    <source>
        <dbReference type="ARBA" id="ARBA00001936"/>
    </source>
</evidence>
<dbReference type="AlphaFoldDB" id="A0A0L6UFK5"/>
<feature type="region of interest" description="Disordered" evidence="14">
    <location>
        <begin position="366"/>
        <end position="418"/>
    </location>
</feature>
<comment type="catalytic activity">
    <reaction evidence="12">
        <text>L-tyrosyl-[glycogenin] + UDP-alpha-D-glucose = alpha-D-glucosyl-L-tyrosyl-[glycogenin] + UDP + H(+)</text>
        <dbReference type="Rhea" id="RHEA:23360"/>
        <dbReference type="Rhea" id="RHEA-COMP:14604"/>
        <dbReference type="Rhea" id="RHEA-COMP:14605"/>
        <dbReference type="ChEBI" id="CHEBI:15378"/>
        <dbReference type="ChEBI" id="CHEBI:46858"/>
        <dbReference type="ChEBI" id="CHEBI:58223"/>
        <dbReference type="ChEBI" id="CHEBI:58885"/>
        <dbReference type="ChEBI" id="CHEBI:140573"/>
        <dbReference type="EC" id="2.4.1.186"/>
    </reaction>
</comment>
<feature type="compositionally biased region" description="Low complexity" evidence="14">
    <location>
        <begin position="706"/>
        <end position="716"/>
    </location>
</feature>
<dbReference type="EMBL" id="LAVV01012561">
    <property type="protein sequence ID" value="KNZ46565.1"/>
    <property type="molecule type" value="Genomic_DNA"/>
</dbReference>
<feature type="compositionally biased region" description="Basic and acidic residues" evidence="14">
    <location>
        <begin position="566"/>
        <end position="582"/>
    </location>
</feature>
<keyword evidence="8" id="KW-0464">Manganese</keyword>
<dbReference type="GO" id="GO:0005978">
    <property type="term" value="P:glycogen biosynthetic process"/>
    <property type="evidence" value="ECO:0007669"/>
    <property type="project" value="UniProtKB-KW"/>
</dbReference>
<dbReference type="VEuPathDB" id="FungiDB:VP01_715g6"/>
<evidence type="ECO:0000256" key="3">
    <source>
        <dbReference type="ARBA" id="ARBA00022490"/>
    </source>
</evidence>
<evidence type="ECO:0000256" key="9">
    <source>
        <dbReference type="ARBA" id="ARBA00038162"/>
    </source>
</evidence>
<keyword evidence="7" id="KW-0325">Glycoprotein</keyword>
<keyword evidence="5" id="KW-0479">Metal-binding</keyword>
<dbReference type="SUPFAM" id="SSF53448">
    <property type="entry name" value="Nucleotide-diphospho-sugar transferases"/>
    <property type="match status" value="1"/>
</dbReference>
<proteinExistence type="inferred from homology"/>
<dbReference type="GO" id="GO:0005737">
    <property type="term" value="C:cytoplasm"/>
    <property type="evidence" value="ECO:0007669"/>
    <property type="project" value="UniProtKB-SubCell"/>
</dbReference>
<dbReference type="Gene3D" id="3.90.550.10">
    <property type="entry name" value="Spore Coat Polysaccharide Biosynthesis Protein SpsA, Chain A"/>
    <property type="match status" value="1"/>
</dbReference>
<organism evidence="15 16">
    <name type="scientific">Puccinia sorghi</name>
    <dbReference type="NCBI Taxonomy" id="27349"/>
    <lineage>
        <taxon>Eukaryota</taxon>
        <taxon>Fungi</taxon>
        <taxon>Dikarya</taxon>
        <taxon>Basidiomycota</taxon>
        <taxon>Pucciniomycotina</taxon>
        <taxon>Pucciniomycetes</taxon>
        <taxon>Pucciniales</taxon>
        <taxon>Pucciniaceae</taxon>
        <taxon>Puccinia</taxon>
    </lineage>
</organism>
<feature type="compositionally biased region" description="Polar residues" evidence="14">
    <location>
        <begin position="600"/>
        <end position="609"/>
    </location>
</feature>
<feature type="compositionally biased region" description="Basic and acidic residues" evidence="14">
    <location>
        <begin position="387"/>
        <end position="402"/>
    </location>
</feature>
<feature type="compositionally biased region" description="Polar residues" evidence="14">
    <location>
        <begin position="368"/>
        <end position="385"/>
    </location>
</feature>
<dbReference type="EC" id="2.4.1.186" evidence="10"/>
<evidence type="ECO:0000256" key="5">
    <source>
        <dbReference type="ARBA" id="ARBA00022723"/>
    </source>
</evidence>
<evidence type="ECO:0000256" key="6">
    <source>
        <dbReference type="ARBA" id="ARBA00023056"/>
    </source>
</evidence>
<evidence type="ECO:0000313" key="16">
    <source>
        <dbReference type="Proteomes" id="UP000037035"/>
    </source>
</evidence>
<sequence>MAAWAYVTVLTSDSYLPGALVSACSIKDVEKASTSKYDLVCLVTLDSVSVQTIKALRQMYDSVISVEEIRSGHSENALHLLGRQDLSSTISKIHIWRLTQYDKVIYLDSDTLLMRPLSHLFQLSSPFSACADIGWPDCFNSGLMVITPSDETFDKIFQHFLSQGSWDGGDQGLLNDYFAEPSGELPPTGSETQSQGWNRLSFVYNVTPSAYYTYAPAYKRYGDKISMIHFIGSDKPWHLINRRRYRNAYAPNNHQSEHLNAVDYDSLVDRWLDVYEKVVGPMEPLEWASLQPEFNVPKYPSQWDSTQPSSYEPPTFEELKETFSRRRAGIGSQSHQLNVSRNEGSYLSLPFLDLARRTRDYIVKKQSEATAPSNSDGHSDPSQLGDQHGRQEHHQESHEPWDPSRSSPPTGGGYQMNQPITKHYDAVWDKPFSKQSLSFFQPPPMTHSIPEITHQDYSRFSSAPESKAVQAVFPWEKDVRQNVGRVFPNEGNHSSASHSHHQTQPSLSQIYRNAWDEDPMIGRWAQARGMSGSNRSSTPGWKNPKETKAALIQTPRLEIKGFNFDRQGREGLEPRGNTEDVGRIPSSDNSHQQHHHHSSRSVTFGTSPYRSGRDSEGSSQDADEEDVGEDEDQSSDVRLAKDGAKSDSTATNPADATKVSSPVPAAEAVAKTPETRQAHDSFAPSSRLPTNRSMIIGVPVQMLRTSSSSSNSSARSWESDTKNNLARRATRLMG</sequence>
<comment type="caution">
    <text evidence="15">The sequence shown here is derived from an EMBL/GenBank/DDBJ whole genome shotgun (WGS) entry which is preliminary data.</text>
</comment>
<feature type="region of interest" description="Disordered" evidence="14">
    <location>
        <begin position="552"/>
        <end position="734"/>
    </location>
</feature>
<reference evidence="15 16" key="1">
    <citation type="submission" date="2015-08" db="EMBL/GenBank/DDBJ databases">
        <title>Next Generation Sequencing and Analysis of the Genome of Puccinia sorghi L Schw, the Causal Agent of Maize Common Rust.</title>
        <authorList>
            <person name="Rochi L."/>
            <person name="Burguener G."/>
            <person name="Darino M."/>
            <person name="Turjanski A."/>
            <person name="Kreff E."/>
            <person name="Dieguez M.J."/>
            <person name="Sacco F."/>
        </authorList>
    </citation>
    <scope>NUCLEOTIDE SEQUENCE [LARGE SCALE GENOMIC DNA]</scope>
    <source>
        <strain evidence="15 16">RO10H11247</strain>
    </source>
</reference>
<evidence type="ECO:0000256" key="2">
    <source>
        <dbReference type="ARBA" id="ARBA00004496"/>
    </source>
</evidence>
<dbReference type="InterPro" id="IPR050587">
    <property type="entry name" value="GNT1/Glycosyltrans_8"/>
</dbReference>
<comment type="catalytic activity">
    <reaction evidence="11">
        <text>[1,4-alpha-D-glucosyl](n)-L-tyrosyl-[glycogenin] + UDP-alpha-D-glucose = [1,4-alpha-D-glucosyl](n+1)-L-tyrosyl-[glycogenin] + UDP + H(+)</text>
        <dbReference type="Rhea" id="RHEA:56560"/>
        <dbReference type="Rhea" id="RHEA-COMP:14606"/>
        <dbReference type="Rhea" id="RHEA-COMP:14607"/>
        <dbReference type="ChEBI" id="CHEBI:15378"/>
        <dbReference type="ChEBI" id="CHEBI:58223"/>
        <dbReference type="ChEBI" id="CHEBI:58885"/>
        <dbReference type="ChEBI" id="CHEBI:140574"/>
        <dbReference type="EC" id="2.4.1.186"/>
    </reaction>
</comment>
<dbReference type="CDD" id="cd02537">
    <property type="entry name" value="GT8_Glycogenin"/>
    <property type="match status" value="1"/>
</dbReference>
<evidence type="ECO:0000256" key="11">
    <source>
        <dbReference type="ARBA" id="ARBA00050886"/>
    </source>
</evidence>
<dbReference type="Proteomes" id="UP000037035">
    <property type="component" value="Unassembled WGS sequence"/>
</dbReference>
<comment type="similarity">
    <text evidence="9">Belongs to the glycosyltransferase 8 family. Glycogenin subfamily.</text>
</comment>
<protein>
    <recommendedName>
        <fullName evidence="10">glycogenin glucosyltransferase</fullName>
        <ecNumber evidence="10">2.4.1.186</ecNumber>
    </recommendedName>
</protein>
<feature type="compositionally biased region" description="Low complexity" evidence="14">
    <location>
        <begin position="659"/>
        <end position="670"/>
    </location>
</feature>
<keyword evidence="6" id="KW-0320">Glycogen biosynthesis</keyword>
<dbReference type="PANTHER" id="PTHR11183">
    <property type="entry name" value="GLYCOGENIN SUBFAMILY MEMBER"/>
    <property type="match status" value="1"/>
</dbReference>
<evidence type="ECO:0000256" key="8">
    <source>
        <dbReference type="ARBA" id="ARBA00023211"/>
    </source>
</evidence>
<dbReference type="FunFam" id="3.90.550.10:FF:000092">
    <property type="entry name" value="Glycogenin 2"/>
    <property type="match status" value="1"/>
</dbReference>
<dbReference type="GO" id="GO:0046872">
    <property type="term" value="F:metal ion binding"/>
    <property type="evidence" value="ECO:0007669"/>
    <property type="project" value="UniProtKB-KW"/>
</dbReference>
<dbReference type="GO" id="GO:0008466">
    <property type="term" value="F:glycogenin glucosyltransferase activity"/>
    <property type="evidence" value="ECO:0007669"/>
    <property type="project" value="UniProtKB-EC"/>
</dbReference>
<keyword evidence="4" id="KW-0808">Transferase</keyword>
<dbReference type="OrthoDB" id="2014201at2759"/>
<evidence type="ECO:0000256" key="12">
    <source>
        <dbReference type="ARBA" id="ARBA00052293"/>
    </source>
</evidence>
<evidence type="ECO:0000256" key="14">
    <source>
        <dbReference type="SAM" id="MobiDB-lite"/>
    </source>
</evidence>
<gene>
    <name evidence="15" type="ORF">VP01_715g6</name>
</gene>
<feature type="compositionally biased region" description="Acidic residues" evidence="14">
    <location>
        <begin position="621"/>
        <end position="634"/>
    </location>
</feature>
<evidence type="ECO:0000256" key="4">
    <source>
        <dbReference type="ARBA" id="ARBA00022679"/>
    </source>
</evidence>
<name>A0A0L6UFK5_9BASI</name>
<comment type="cofactor">
    <cofactor evidence="1">
        <name>Mn(2+)</name>
        <dbReference type="ChEBI" id="CHEBI:29035"/>
    </cofactor>
</comment>